<evidence type="ECO:0000256" key="7">
    <source>
        <dbReference type="ARBA" id="ARBA00023136"/>
    </source>
</evidence>
<sequence>MPVKRLSILTLLLALAMIAYMTIGSRGNWDFVLAFRGAKLLAIIAVGVAVSTSTLLFQTIAQNRILTPSIMGFDALYVLIITMMVFFVGGQGMLSLGPYGLFTLNTVLLLLASFLLFGTLIFEHGRDLTRMILTGVILGTLFRSLTSFATRMIDPNEYAHIQIASYASFNSFDMELLYIGVAIIIACLAFVWTIRHRLDVISLGYDVAINLGENVRAVQLLALGVIAILVSVSTAIVGPVAFLGLLVVSIAHLVTPSPYHSTLLLSSGLISCLILVGGQTLMERVLQMSTPLAVIIDFVGGLVFLLLLLQRLKK</sequence>
<feature type="transmembrane region" description="Helical" evidence="8">
    <location>
        <begin position="176"/>
        <end position="194"/>
    </location>
</feature>
<evidence type="ECO:0000256" key="2">
    <source>
        <dbReference type="ARBA" id="ARBA00007935"/>
    </source>
</evidence>
<feature type="transmembrane region" description="Helical" evidence="8">
    <location>
        <begin position="288"/>
        <end position="309"/>
    </location>
</feature>
<feature type="transmembrane region" description="Helical" evidence="8">
    <location>
        <begin position="263"/>
        <end position="282"/>
    </location>
</feature>
<dbReference type="EMBL" id="JAKGTI010000003">
    <property type="protein sequence ID" value="MCF4099743.1"/>
    <property type="molecule type" value="Genomic_DNA"/>
</dbReference>
<keyword evidence="3" id="KW-0813">Transport</keyword>
<evidence type="ECO:0000256" key="5">
    <source>
        <dbReference type="ARBA" id="ARBA00022692"/>
    </source>
</evidence>
<feature type="transmembrane region" description="Helical" evidence="8">
    <location>
        <begin position="220"/>
        <end position="251"/>
    </location>
</feature>
<comment type="subcellular location">
    <subcellularLocation>
        <location evidence="1">Cell membrane</location>
        <topology evidence="1">Multi-pass membrane protein</topology>
    </subcellularLocation>
</comment>
<feature type="transmembrane region" description="Helical" evidence="8">
    <location>
        <begin position="99"/>
        <end position="122"/>
    </location>
</feature>
<comment type="similarity">
    <text evidence="2">Belongs to the binding-protein-dependent transport system permease family. FecCD subfamily.</text>
</comment>
<dbReference type="Pfam" id="PF01032">
    <property type="entry name" value="FecCD"/>
    <property type="match status" value="1"/>
</dbReference>
<dbReference type="InterPro" id="IPR000522">
    <property type="entry name" value="ABC_transptr_permease_BtuC"/>
</dbReference>
<keyword evidence="10" id="KW-1185">Reference proteome</keyword>
<comment type="caution">
    <text evidence="9">The sequence shown here is derived from an EMBL/GenBank/DDBJ whole genome shotgun (WGS) entry which is preliminary data.</text>
</comment>
<evidence type="ECO:0000256" key="1">
    <source>
        <dbReference type="ARBA" id="ARBA00004651"/>
    </source>
</evidence>
<dbReference type="Proteomes" id="UP001201217">
    <property type="component" value="Unassembled WGS sequence"/>
</dbReference>
<keyword evidence="7 8" id="KW-0472">Membrane</keyword>
<evidence type="ECO:0000313" key="9">
    <source>
        <dbReference type="EMBL" id="MCF4099743.1"/>
    </source>
</evidence>
<keyword evidence="4" id="KW-1003">Cell membrane</keyword>
<name>A0ABS9EA49_9HYPH</name>
<dbReference type="SUPFAM" id="SSF81345">
    <property type="entry name" value="ABC transporter involved in vitamin B12 uptake, BtuC"/>
    <property type="match status" value="1"/>
</dbReference>
<keyword evidence="6 8" id="KW-1133">Transmembrane helix</keyword>
<evidence type="ECO:0000256" key="8">
    <source>
        <dbReference type="SAM" id="Phobius"/>
    </source>
</evidence>
<dbReference type="InterPro" id="IPR037294">
    <property type="entry name" value="ABC_BtuC-like"/>
</dbReference>
<dbReference type="RefSeq" id="WP_236115431.1">
    <property type="nucleotide sequence ID" value="NZ_JAKGTI010000003.1"/>
</dbReference>
<dbReference type="PANTHER" id="PTHR30472:SF19">
    <property type="entry name" value="PETROBACTIN IMPORT SYSTEM PERMEASE PROTEIN YCLO"/>
    <property type="match status" value="1"/>
</dbReference>
<protein>
    <submittedName>
        <fullName evidence="9">Iron chelate uptake ABC transporter family permease subunit</fullName>
    </submittedName>
</protein>
<evidence type="ECO:0000313" key="10">
    <source>
        <dbReference type="Proteomes" id="UP001201217"/>
    </source>
</evidence>
<organism evidence="9 10">
    <name type="scientific">Maritalea mediterranea</name>
    <dbReference type="NCBI Taxonomy" id="2909667"/>
    <lineage>
        <taxon>Bacteria</taxon>
        <taxon>Pseudomonadati</taxon>
        <taxon>Pseudomonadota</taxon>
        <taxon>Alphaproteobacteria</taxon>
        <taxon>Hyphomicrobiales</taxon>
        <taxon>Devosiaceae</taxon>
        <taxon>Maritalea</taxon>
    </lineage>
</organism>
<feature type="transmembrane region" description="Helical" evidence="8">
    <location>
        <begin position="40"/>
        <end position="61"/>
    </location>
</feature>
<keyword evidence="5 8" id="KW-0812">Transmembrane</keyword>
<gene>
    <name evidence="9" type="ORF">L1I42_14705</name>
</gene>
<reference evidence="9 10" key="1">
    <citation type="submission" date="2022-01" db="EMBL/GenBank/DDBJ databases">
        <title>Maritalea mediterranea sp. nov., isolated from marine plastic residues from the Malva-rosa beach (Valencia, Spain).</title>
        <authorList>
            <person name="Vidal-Verdu A."/>
            <person name="Molina-Menor E."/>
            <person name="Pascual J."/>
            <person name="Pereto J."/>
            <person name="Porcar M."/>
        </authorList>
    </citation>
    <scope>NUCLEOTIDE SEQUENCE [LARGE SCALE GENOMIC DNA]</scope>
    <source>
        <strain evidence="9 10">P4.10X</strain>
    </source>
</reference>
<accession>A0ABS9EA49</accession>
<evidence type="ECO:0000256" key="4">
    <source>
        <dbReference type="ARBA" id="ARBA00022475"/>
    </source>
</evidence>
<feature type="transmembrane region" description="Helical" evidence="8">
    <location>
        <begin position="73"/>
        <end position="93"/>
    </location>
</feature>
<evidence type="ECO:0000256" key="3">
    <source>
        <dbReference type="ARBA" id="ARBA00022448"/>
    </source>
</evidence>
<dbReference type="PANTHER" id="PTHR30472">
    <property type="entry name" value="FERRIC ENTEROBACTIN TRANSPORT SYSTEM PERMEASE PROTEIN"/>
    <property type="match status" value="1"/>
</dbReference>
<evidence type="ECO:0000256" key="6">
    <source>
        <dbReference type="ARBA" id="ARBA00022989"/>
    </source>
</evidence>
<dbReference type="Gene3D" id="1.10.3470.10">
    <property type="entry name" value="ABC transporter involved in vitamin B12 uptake, BtuC"/>
    <property type="match status" value="1"/>
</dbReference>
<proteinExistence type="inferred from homology"/>